<dbReference type="SUPFAM" id="SSF51161">
    <property type="entry name" value="Trimeric LpxA-like enzymes"/>
    <property type="match status" value="1"/>
</dbReference>
<accession>A0A0D9VMI0</accession>
<dbReference type="PANTHER" id="PTHR45887:SF1">
    <property type="entry name" value="TRANSLATION INITIATION FACTOR EIF-2B SUBUNIT EPSILON"/>
    <property type="match status" value="1"/>
</dbReference>
<protein>
    <submittedName>
        <fullName evidence="2">Uncharacterized protein</fullName>
    </submittedName>
</protein>
<dbReference type="PANTHER" id="PTHR45887">
    <property type="entry name" value="TRANSLATION INITIATION FACTOR EIF-2B SUBUNIT EPSILON"/>
    <property type="match status" value="1"/>
</dbReference>
<dbReference type="eggNOG" id="KOG1461">
    <property type="taxonomic scope" value="Eukaryota"/>
</dbReference>
<dbReference type="Gene3D" id="1.25.40.180">
    <property type="match status" value="2"/>
</dbReference>
<dbReference type="AlphaFoldDB" id="A0A0D9VMI0"/>
<dbReference type="GO" id="GO:0003743">
    <property type="term" value="F:translation initiation factor activity"/>
    <property type="evidence" value="ECO:0007669"/>
    <property type="project" value="TreeGrafter"/>
</dbReference>
<dbReference type="STRING" id="77586.A0A0D9VMI0"/>
<dbReference type="Proteomes" id="UP000032180">
    <property type="component" value="Chromosome 2"/>
</dbReference>
<dbReference type="InterPro" id="IPR051956">
    <property type="entry name" value="eIF2B_epsilon"/>
</dbReference>
<evidence type="ECO:0000313" key="3">
    <source>
        <dbReference type="Proteomes" id="UP000032180"/>
    </source>
</evidence>
<feature type="region of interest" description="Disordered" evidence="1">
    <location>
        <begin position="1"/>
        <end position="20"/>
    </location>
</feature>
<proteinExistence type="predicted"/>
<dbReference type="EnsemblPlants" id="LPERR02G30410.1">
    <property type="protein sequence ID" value="LPERR02G30410.1"/>
    <property type="gene ID" value="LPERR02G30410"/>
</dbReference>
<dbReference type="InterPro" id="IPR016024">
    <property type="entry name" value="ARM-type_fold"/>
</dbReference>
<dbReference type="Gramene" id="LPERR02G30410.1">
    <property type="protein sequence ID" value="LPERR02G30410.1"/>
    <property type="gene ID" value="LPERR02G30410"/>
</dbReference>
<sequence length="268" mass="29809">MSIAKGSRGPLGEPNPHQPSPATILPFSRAVKLSHSFQIGASSVVGNGTSIGEKLKEKATLLGNNVLIHGSYLWDNVIIEDGCKLSNSLTRNRRAIGYIWENVDYAIREEWIQSIAPIPKDKLEELQHAASDDNDDESEDEFNNHPTVPDQDDDSDVEGTFQQALDGIHQDNLILGINARRLSYSLQYADCAGALFHSVMRSALVAAQSTNGMYILPYLYDKEVVSEDAILRWAEEKQYADESDKNANFSSFPLNGLRKLKRKMAEEE</sequence>
<feature type="compositionally biased region" description="Acidic residues" evidence="1">
    <location>
        <begin position="132"/>
        <end position="141"/>
    </location>
</feature>
<dbReference type="SUPFAM" id="SSF48371">
    <property type="entry name" value="ARM repeat"/>
    <property type="match status" value="1"/>
</dbReference>
<reference evidence="2" key="3">
    <citation type="submission" date="2015-04" db="UniProtKB">
        <authorList>
            <consortium name="EnsemblPlants"/>
        </authorList>
    </citation>
    <scope>IDENTIFICATION</scope>
</reference>
<evidence type="ECO:0000313" key="2">
    <source>
        <dbReference type="EnsemblPlants" id="LPERR02G30410.1"/>
    </source>
</evidence>
<feature type="region of interest" description="Disordered" evidence="1">
    <location>
        <begin position="126"/>
        <end position="158"/>
    </location>
</feature>
<keyword evidence="3" id="KW-1185">Reference proteome</keyword>
<organism evidence="2 3">
    <name type="scientific">Leersia perrieri</name>
    <dbReference type="NCBI Taxonomy" id="77586"/>
    <lineage>
        <taxon>Eukaryota</taxon>
        <taxon>Viridiplantae</taxon>
        <taxon>Streptophyta</taxon>
        <taxon>Embryophyta</taxon>
        <taxon>Tracheophyta</taxon>
        <taxon>Spermatophyta</taxon>
        <taxon>Magnoliopsida</taxon>
        <taxon>Liliopsida</taxon>
        <taxon>Poales</taxon>
        <taxon>Poaceae</taxon>
        <taxon>BOP clade</taxon>
        <taxon>Oryzoideae</taxon>
        <taxon>Oryzeae</taxon>
        <taxon>Oryzinae</taxon>
        <taxon>Leersia</taxon>
    </lineage>
</organism>
<dbReference type="HOGENOM" id="CLU_1039606_0_0_1"/>
<dbReference type="GO" id="GO:0005851">
    <property type="term" value="C:eukaryotic translation initiation factor 2B complex"/>
    <property type="evidence" value="ECO:0007669"/>
    <property type="project" value="TreeGrafter"/>
</dbReference>
<reference evidence="3" key="2">
    <citation type="submission" date="2013-12" db="EMBL/GenBank/DDBJ databases">
        <authorList>
            <person name="Yu Y."/>
            <person name="Lee S."/>
            <person name="de Baynast K."/>
            <person name="Wissotski M."/>
            <person name="Liu L."/>
            <person name="Talag J."/>
            <person name="Goicoechea J."/>
            <person name="Angelova A."/>
            <person name="Jetty R."/>
            <person name="Kudrna D."/>
            <person name="Golser W."/>
            <person name="Rivera L."/>
            <person name="Zhang J."/>
            <person name="Wing R."/>
        </authorList>
    </citation>
    <scope>NUCLEOTIDE SEQUENCE</scope>
</reference>
<dbReference type="InterPro" id="IPR011004">
    <property type="entry name" value="Trimer_LpxA-like_sf"/>
</dbReference>
<reference evidence="2 3" key="1">
    <citation type="submission" date="2012-08" db="EMBL/GenBank/DDBJ databases">
        <title>Oryza genome evolution.</title>
        <authorList>
            <person name="Wing R.A."/>
        </authorList>
    </citation>
    <scope>NUCLEOTIDE SEQUENCE</scope>
</reference>
<dbReference type="GO" id="GO:0005085">
    <property type="term" value="F:guanyl-nucleotide exchange factor activity"/>
    <property type="evidence" value="ECO:0007669"/>
    <property type="project" value="TreeGrafter"/>
</dbReference>
<dbReference type="GO" id="GO:0031369">
    <property type="term" value="F:translation initiation factor binding"/>
    <property type="evidence" value="ECO:0007669"/>
    <property type="project" value="TreeGrafter"/>
</dbReference>
<evidence type="ECO:0000256" key="1">
    <source>
        <dbReference type="SAM" id="MobiDB-lite"/>
    </source>
</evidence>
<name>A0A0D9VMI0_9ORYZ</name>